<dbReference type="Pfam" id="PF00196">
    <property type="entry name" value="GerE"/>
    <property type="match status" value="1"/>
</dbReference>
<evidence type="ECO:0000313" key="7">
    <source>
        <dbReference type="Proteomes" id="UP000634139"/>
    </source>
</evidence>
<organism evidence="6 7">
    <name type="scientific">Novosphingobium arvoryzae</name>
    <dbReference type="NCBI Taxonomy" id="1256514"/>
    <lineage>
        <taxon>Bacteria</taxon>
        <taxon>Pseudomonadati</taxon>
        <taxon>Pseudomonadota</taxon>
        <taxon>Alphaproteobacteria</taxon>
        <taxon>Sphingomonadales</taxon>
        <taxon>Sphingomonadaceae</taxon>
        <taxon>Novosphingobium</taxon>
    </lineage>
</organism>
<dbReference type="InterPro" id="IPR039420">
    <property type="entry name" value="WalR-like"/>
</dbReference>
<sequence>MMRVLIADDHPFLLAGVQAVLEAAGMEVVAAVADGAGALAGIAEHDPDVVVLDITMPGQDGIAVLETLRDSGDARPVILLTAQLGDVQLLHALRAGVNGILGKQGGSRTLVEAIGIVAQGGQAIAPDLLARADELARRGDTVNGLAGLSPRELVLAKAAGSGLRNRDIAAQMGMTEGAIKVALHRLYDKLGVANRTELALLVRDSQT</sequence>
<evidence type="ECO:0000256" key="3">
    <source>
        <dbReference type="PROSITE-ProRule" id="PRU00169"/>
    </source>
</evidence>
<feature type="domain" description="HTH luxR-type" evidence="4">
    <location>
        <begin position="141"/>
        <end position="206"/>
    </location>
</feature>
<dbReference type="InterPro" id="IPR001789">
    <property type="entry name" value="Sig_transdc_resp-reg_receiver"/>
</dbReference>
<dbReference type="Pfam" id="PF00072">
    <property type="entry name" value="Response_reg"/>
    <property type="match status" value="1"/>
</dbReference>
<dbReference type="EMBL" id="BMZD01000002">
    <property type="protein sequence ID" value="GGZ92195.1"/>
    <property type="molecule type" value="Genomic_DNA"/>
</dbReference>
<keyword evidence="2 6" id="KW-0238">DNA-binding</keyword>
<dbReference type="SMART" id="SM00448">
    <property type="entry name" value="REC"/>
    <property type="match status" value="1"/>
</dbReference>
<dbReference type="InterPro" id="IPR000792">
    <property type="entry name" value="Tscrpt_reg_LuxR_C"/>
</dbReference>
<dbReference type="CDD" id="cd06170">
    <property type="entry name" value="LuxR_C_like"/>
    <property type="match status" value="1"/>
</dbReference>
<comment type="caution">
    <text evidence="6">The sequence shown here is derived from an EMBL/GenBank/DDBJ whole genome shotgun (WGS) entry which is preliminary data.</text>
</comment>
<dbReference type="SUPFAM" id="SSF46894">
    <property type="entry name" value="C-terminal effector domain of the bipartite response regulators"/>
    <property type="match status" value="1"/>
</dbReference>
<dbReference type="PANTHER" id="PTHR43214">
    <property type="entry name" value="TWO-COMPONENT RESPONSE REGULATOR"/>
    <property type="match status" value="1"/>
</dbReference>
<name>A0A918VD42_9SPHN</name>
<evidence type="ECO:0000256" key="2">
    <source>
        <dbReference type="ARBA" id="ARBA00023125"/>
    </source>
</evidence>
<dbReference type="GO" id="GO:0000160">
    <property type="term" value="P:phosphorelay signal transduction system"/>
    <property type="evidence" value="ECO:0007669"/>
    <property type="project" value="InterPro"/>
</dbReference>
<feature type="modified residue" description="4-aspartylphosphate" evidence="3">
    <location>
        <position position="53"/>
    </location>
</feature>
<dbReference type="Gene3D" id="3.40.50.2300">
    <property type="match status" value="1"/>
</dbReference>
<dbReference type="GO" id="GO:0006355">
    <property type="term" value="P:regulation of DNA-templated transcription"/>
    <property type="evidence" value="ECO:0007669"/>
    <property type="project" value="InterPro"/>
</dbReference>
<evidence type="ECO:0000256" key="1">
    <source>
        <dbReference type="ARBA" id="ARBA00022553"/>
    </source>
</evidence>
<gene>
    <name evidence="6" type="ORF">GCM10011617_09550</name>
</gene>
<dbReference type="InterPro" id="IPR016032">
    <property type="entry name" value="Sig_transdc_resp-reg_C-effctor"/>
</dbReference>
<dbReference type="Proteomes" id="UP000634139">
    <property type="component" value="Unassembled WGS sequence"/>
</dbReference>
<dbReference type="PROSITE" id="PS50043">
    <property type="entry name" value="HTH_LUXR_2"/>
    <property type="match status" value="1"/>
</dbReference>
<dbReference type="PROSITE" id="PS50110">
    <property type="entry name" value="RESPONSE_REGULATORY"/>
    <property type="match status" value="1"/>
</dbReference>
<dbReference type="SUPFAM" id="SSF52172">
    <property type="entry name" value="CheY-like"/>
    <property type="match status" value="1"/>
</dbReference>
<accession>A0A918VD42</accession>
<dbReference type="InterPro" id="IPR011006">
    <property type="entry name" value="CheY-like_superfamily"/>
</dbReference>
<dbReference type="AlphaFoldDB" id="A0A918VD42"/>
<dbReference type="InterPro" id="IPR058245">
    <property type="entry name" value="NreC/VraR/RcsB-like_REC"/>
</dbReference>
<protein>
    <submittedName>
        <fullName evidence="6">DNA-binding response regulator</fullName>
    </submittedName>
</protein>
<dbReference type="GO" id="GO:0003677">
    <property type="term" value="F:DNA binding"/>
    <property type="evidence" value="ECO:0007669"/>
    <property type="project" value="UniProtKB-KW"/>
</dbReference>
<keyword evidence="1 3" id="KW-0597">Phosphoprotein</keyword>
<dbReference type="CDD" id="cd17535">
    <property type="entry name" value="REC_NarL-like"/>
    <property type="match status" value="1"/>
</dbReference>
<evidence type="ECO:0000313" key="6">
    <source>
        <dbReference type="EMBL" id="GGZ92195.1"/>
    </source>
</evidence>
<dbReference type="SMART" id="SM00421">
    <property type="entry name" value="HTH_LUXR"/>
    <property type="match status" value="1"/>
</dbReference>
<reference evidence="6" key="1">
    <citation type="journal article" date="2014" name="Int. J. Syst. Evol. Microbiol.">
        <title>Complete genome sequence of Corynebacterium casei LMG S-19264T (=DSM 44701T), isolated from a smear-ripened cheese.</title>
        <authorList>
            <consortium name="US DOE Joint Genome Institute (JGI-PGF)"/>
            <person name="Walter F."/>
            <person name="Albersmeier A."/>
            <person name="Kalinowski J."/>
            <person name="Ruckert C."/>
        </authorList>
    </citation>
    <scope>NUCLEOTIDE SEQUENCE</scope>
    <source>
        <strain evidence="6">KCTC 32422</strain>
    </source>
</reference>
<proteinExistence type="predicted"/>
<keyword evidence="7" id="KW-1185">Reference proteome</keyword>
<evidence type="ECO:0000259" key="5">
    <source>
        <dbReference type="PROSITE" id="PS50110"/>
    </source>
</evidence>
<reference evidence="6" key="2">
    <citation type="submission" date="2020-09" db="EMBL/GenBank/DDBJ databases">
        <authorList>
            <person name="Sun Q."/>
            <person name="Kim S."/>
        </authorList>
    </citation>
    <scope>NUCLEOTIDE SEQUENCE</scope>
    <source>
        <strain evidence="6">KCTC 32422</strain>
    </source>
</reference>
<feature type="domain" description="Response regulatory" evidence="5">
    <location>
        <begin position="3"/>
        <end position="118"/>
    </location>
</feature>
<evidence type="ECO:0000259" key="4">
    <source>
        <dbReference type="PROSITE" id="PS50043"/>
    </source>
</evidence>